<feature type="domain" description="Cyclic nucleotide-binding" evidence="6">
    <location>
        <begin position="111"/>
        <end position="193"/>
    </location>
</feature>
<comment type="caution">
    <text evidence="8">The sequence shown here is derived from an EMBL/GenBank/DDBJ whole genome shotgun (WGS) entry which is preliminary data.</text>
</comment>
<evidence type="ECO:0000259" key="7">
    <source>
        <dbReference type="PROSITE" id="PS51063"/>
    </source>
</evidence>
<sequence>MNMPKPRRSKRAIRGCGTGTFCSMLSHSFLSDMDNLSIVSTLLYEMRFERANAKMGIKQELPRGERAASTSPRRRGAGMSTVFPRSQILNAFPCLRAVTSKQWLEANPAIRKFPAKSCIFQREDAAAYGMFLLSGTARINRIAEDGSEAFISAISPGEVCALLVLSGLSGRDYPGTITAESDVEALFVDKSSFLGWLQTHEAIRGAVFGGLLDGILRLSERTGGRRLPSLDARLAEALLRTTSKQKPRLEATHHELAVEIGSSREVVSRALLRYRQKGWIETGRGWCRIVRRQDLESLLGDQVTEAIHTSG</sequence>
<dbReference type="AlphaFoldDB" id="A0A3B0C288"/>
<gene>
    <name evidence="8" type="ORF">D7M11_21195</name>
</gene>
<dbReference type="CDD" id="cd00038">
    <property type="entry name" value="CAP_ED"/>
    <property type="match status" value="1"/>
</dbReference>
<keyword evidence="2" id="KW-0238">DNA-binding</keyword>
<evidence type="ECO:0000259" key="6">
    <source>
        <dbReference type="PROSITE" id="PS50042"/>
    </source>
</evidence>
<accession>A0A3B0C288</accession>
<evidence type="ECO:0000256" key="1">
    <source>
        <dbReference type="ARBA" id="ARBA00023015"/>
    </source>
</evidence>
<evidence type="ECO:0000256" key="4">
    <source>
        <dbReference type="ARBA" id="ARBA00023163"/>
    </source>
</evidence>
<feature type="domain" description="HTH crp-type" evidence="7">
    <location>
        <begin position="228"/>
        <end position="293"/>
    </location>
</feature>
<evidence type="ECO:0000256" key="2">
    <source>
        <dbReference type="ARBA" id="ARBA00023125"/>
    </source>
</evidence>
<dbReference type="InterPro" id="IPR000595">
    <property type="entry name" value="cNMP-bd_dom"/>
</dbReference>
<reference evidence="8 9" key="1">
    <citation type="journal article" date="2007" name="Int. J. Syst. Evol. Microbiol.">
        <title>Paenibacillus ginsengarvi sp. nov., isolated from soil from ginseng cultivation.</title>
        <authorList>
            <person name="Yoon M.H."/>
            <person name="Ten L.N."/>
            <person name="Im W.T."/>
        </authorList>
    </citation>
    <scope>NUCLEOTIDE SEQUENCE [LARGE SCALE GENOMIC DNA]</scope>
    <source>
        <strain evidence="8 9">KCTC 13059</strain>
    </source>
</reference>
<protein>
    <submittedName>
        <fullName evidence="8">Crp/Fnr family transcriptional regulator</fullName>
    </submittedName>
</protein>
<dbReference type="InterPro" id="IPR014710">
    <property type="entry name" value="RmlC-like_jellyroll"/>
</dbReference>
<dbReference type="InterPro" id="IPR036388">
    <property type="entry name" value="WH-like_DNA-bd_sf"/>
</dbReference>
<dbReference type="PROSITE" id="PS51063">
    <property type="entry name" value="HTH_CRP_2"/>
    <property type="match status" value="1"/>
</dbReference>
<dbReference type="SMART" id="SM00100">
    <property type="entry name" value="cNMP"/>
    <property type="match status" value="1"/>
</dbReference>
<dbReference type="Pfam" id="PF00027">
    <property type="entry name" value="cNMP_binding"/>
    <property type="match status" value="1"/>
</dbReference>
<evidence type="ECO:0000313" key="9">
    <source>
        <dbReference type="Proteomes" id="UP000282311"/>
    </source>
</evidence>
<dbReference type="InterPro" id="IPR012318">
    <property type="entry name" value="HTH_CRP"/>
</dbReference>
<dbReference type="Gene3D" id="2.60.120.10">
    <property type="entry name" value="Jelly Rolls"/>
    <property type="match status" value="1"/>
</dbReference>
<dbReference type="GO" id="GO:0006355">
    <property type="term" value="P:regulation of DNA-templated transcription"/>
    <property type="evidence" value="ECO:0007669"/>
    <property type="project" value="InterPro"/>
</dbReference>
<evidence type="ECO:0000256" key="3">
    <source>
        <dbReference type="ARBA" id="ARBA00023159"/>
    </source>
</evidence>
<dbReference type="EMBL" id="RBAH01000016">
    <property type="protein sequence ID" value="RKN79200.1"/>
    <property type="molecule type" value="Genomic_DNA"/>
</dbReference>
<evidence type="ECO:0000256" key="5">
    <source>
        <dbReference type="SAM" id="MobiDB-lite"/>
    </source>
</evidence>
<proteinExistence type="predicted"/>
<dbReference type="PROSITE" id="PS50042">
    <property type="entry name" value="CNMP_BINDING_3"/>
    <property type="match status" value="1"/>
</dbReference>
<dbReference type="SUPFAM" id="SSF46785">
    <property type="entry name" value="Winged helix' DNA-binding domain"/>
    <property type="match status" value="1"/>
</dbReference>
<dbReference type="InterPro" id="IPR018490">
    <property type="entry name" value="cNMP-bd_dom_sf"/>
</dbReference>
<name>A0A3B0C288_9BACL</name>
<dbReference type="InterPro" id="IPR036390">
    <property type="entry name" value="WH_DNA-bd_sf"/>
</dbReference>
<dbReference type="SUPFAM" id="SSF51206">
    <property type="entry name" value="cAMP-binding domain-like"/>
    <property type="match status" value="1"/>
</dbReference>
<organism evidence="8 9">
    <name type="scientific">Paenibacillus ginsengarvi</name>
    <dbReference type="NCBI Taxonomy" id="400777"/>
    <lineage>
        <taxon>Bacteria</taxon>
        <taxon>Bacillati</taxon>
        <taxon>Bacillota</taxon>
        <taxon>Bacilli</taxon>
        <taxon>Bacillales</taxon>
        <taxon>Paenibacillaceae</taxon>
        <taxon>Paenibacillus</taxon>
    </lineage>
</organism>
<dbReference type="Proteomes" id="UP000282311">
    <property type="component" value="Unassembled WGS sequence"/>
</dbReference>
<feature type="region of interest" description="Disordered" evidence="5">
    <location>
        <begin position="59"/>
        <end position="78"/>
    </location>
</feature>
<keyword evidence="3" id="KW-0010">Activator</keyword>
<dbReference type="Gene3D" id="1.10.10.10">
    <property type="entry name" value="Winged helix-like DNA-binding domain superfamily/Winged helix DNA-binding domain"/>
    <property type="match status" value="1"/>
</dbReference>
<keyword evidence="1" id="KW-0805">Transcription regulation</keyword>
<keyword evidence="9" id="KW-1185">Reference proteome</keyword>
<dbReference type="GO" id="GO:0003677">
    <property type="term" value="F:DNA binding"/>
    <property type="evidence" value="ECO:0007669"/>
    <property type="project" value="UniProtKB-KW"/>
</dbReference>
<keyword evidence="4" id="KW-0804">Transcription</keyword>
<dbReference type="Pfam" id="PF13545">
    <property type="entry name" value="HTH_Crp_2"/>
    <property type="match status" value="1"/>
</dbReference>
<evidence type="ECO:0000313" key="8">
    <source>
        <dbReference type="EMBL" id="RKN79200.1"/>
    </source>
</evidence>